<accession>A0A521EV10</accession>
<keyword evidence="2" id="KW-1185">Reference proteome</keyword>
<evidence type="ECO:0000313" key="2">
    <source>
        <dbReference type="Proteomes" id="UP000320300"/>
    </source>
</evidence>
<dbReference type="Proteomes" id="UP000320300">
    <property type="component" value="Unassembled WGS sequence"/>
</dbReference>
<evidence type="ECO:0000313" key="1">
    <source>
        <dbReference type="EMBL" id="SMO87251.1"/>
    </source>
</evidence>
<protein>
    <recommendedName>
        <fullName evidence="3">TonB-dependent Receptor Plug Domain</fullName>
    </recommendedName>
</protein>
<proteinExistence type="predicted"/>
<organism evidence="1 2">
    <name type="scientific">Pedobacter westerhofensis</name>
    <dbReference type="NCBI Taxonomy" id="425512"/>
    <lineage>
        <taxon>Bacteria</taxon>
        <taxon>Pseudomonadati</taxon>
        <taxon>Bacteroidota</taxon>
        <taxon>Sphingobacteriia</taxon>
        <taxon>Sphingobacteriales</taxon>
        <taxon>Sphingobacteriaceae</taxon>
        <taxon>Pedobacter</taxon>
    </lineage>
</organism>
<dbReference type="AlphaFoldDB" id="A0A521EV10"/>
<name>A0A521EV10_9SPHI</name>
<dbReference type="OrthoDB" id="1040521at2"/>
<gene>
    <name evidence="1" type="ORF">SAMN06265348_109124</name>
</gene>
<sequence>MKSIKILVIFTFMGLTSFAQNRLEKGAAPIIHLDGPLRKRATPLYVIIHDEKEYELDTAHKDIINPDQIKSISVMKNPEAELKYKAKGKNGVILITLNENQHPKAFKELKKYVKILKPLKE</sequence>
<dbReference type="RefSeq" id="WP_142529544.1">
    <property type="nucleotide sequence ID" value="NZ_CBCSJO010000009.1"/>
</dbReference>
<dbReference type="EMBL" id="FXTN01000009">
    <property type="protein sequence ID" value="SMO87251.1"/>
    <property type="molecule type" value="Genomic_DNA"/>
</dbReference>
<reference evidence="1 2" key="1">
    <citation type="submission" date="2017-05" db="EMBL/GenBank/DDBJ databases">
        <authorList>
            <person name="Varghese N."/>
            <person name="Submissions S."/>
        </authorList>
    </citation>
    <scope>NUCLEOTIDE SEQUENCE [LARGE SCALE GENOMIC DNA]</scope>
    <source>
        <strain evidence="1 2">DSM 19036</strain>
    </source>
</reference>
<evidence type="ECO:0008006" key="3">
    <source>
        <dbReference type="Google" id="ProtNLM"/>
    </source>
</evidence>